<keyword evidence="5 7" id="KW-0238">DNA-binding</keyword>
<feature type="binding site" evidence="7">
    <location>
        <position position="246"/>
    </location>
    <ligand>
        <name>hypoxanthine</name>
        <dbReference type="ChEBI" id="CHEBI:17368"/>
    </ligand>
</feature>
<accession>D1NY51</accession>
<feature type="domain" description="HTH lacI-type" evidence="8">
    <location>
        <begin position="27"/>
        <end position="81"/>
    </location>
</feature>
<dbReference type="eggNOG" id="COG1609">
    <property type="taxonomic scope" value="Bacteria"/>
</dbReference>
<evidence type="ECO:0000256" key="7">
    <source>
        <dbReference type="HAMAP-Rule" id="MF_01277"/>
    </source>
</evidence>
<protein>
    <recommendedName>
        <fullName evidence="7">HTH-type transcriptional repressor PurR</fullName>
    </recommendedName>
    <alternativeName>
        <fullName evidence="7">Pur regulon repressor</fullName>
    </alternativeName>
    <alternativeName>
        <fullName evidence="7">Purine nucleotide synthesis repressor</fullName>
    </alternativeName>
</protein>
<evidence type="ECO:0000256" key="3">
    <source>
        <dbReference type="ARBA" id="ARBA00022755"/>
    </source>
</evidence>
<dbReference type="Pfam" id="PF13377">
    <property type="entry name" value="Peripla_BP_3"/>
    <property type="match status" value="1"/>
</dbReference>
<dbReference type="PROSITE" id="PS00356">
    <property type="entry name" value="HTH_LACI_1"/>
    <property type="match status" value="1"/>
</dbReference>
<feature type="binding site" evidence="7">
    <location>
        <position position="300"/>
    </location>
    <ligand>
        <name>hypoxanthine</name>
        <dbReference type="ChEBI" id="CHEBI:17368"/>
    </ligand>
</feature>
<evidence type="ECO:0000256" key="4">
    <source>
        <dbReference type="ARBA" id="ARBA00023015"/>
    </source>
</evidence>
<dbReference type="InterPro" id="IPR000843">
    <property type="entry name" value="HTH_LacI"/>
</dbReference>
<dbReference type="HAMAP" id="MF_01277">
    <property type="entry name" value="HTH_type_PurR"/>
    <property type="match status" value="1"/>
</dbReference>
<dbReference type="UniPathway" id="UPA00488"/>
<comment type="subunit">
    <text evidence="7">Homodimer.</text>
</comment>
<name>D1NY51_9GAMM</name>
<dbReference type="GO" id="GO:0006164">
    <property type="term" value="P:purine nucleotide biosynthetic process"/>
    <property type="evidence" value="ECO:0007669"/>
    <property type="project" value="UniProtKB-UniPathway"/>
</dbReference>
<reference evidence="9" key="1">
    <citation type="submission" date="2009-12" db="EMBL/GenBank/DDBJ databases">
        <authorList>
            <person name="Weinstock G."/>
            <person name="Sodergren E."/>
            <person name="Clifton S."/>
            <person name="Fulton L."/>
            <person name="Fulton B."/>
            <person name="Courtney L."/>
            <person name="Fronick C."/>
            <person name="Harrison M."/>
            <person name="Strong C."/>
            <person name="Farmer C."/>
            <person name="Delahaunty K."/>
            <person name="Markovic C."/>
            <person name="Hall O."/>
            <person name="Minx P."/>
            <person name="Tomlinson C."/>
            <person name="Mitreva M."/>
            <person name="Nelson J."/>
            <person name="Hou S."/>
            <person name="Wollam A."/>
            <person name="Pepin K.H."/>
            <person name="Johnson M."/>
            <person name="Bhonagiri V."/>
            <person name="Nash W.E."/>
            <person name="Warren W."/>
            <person name="Chinwalla A."/>
            <person name="Mardis E.R."/>
            <person name="Wilson R.K."/>
        </authorList>
    </citation>
    <scope>NUCLEOTIDE SEQUENCE [LARGE SCALE GENOMIC DNA]</scope>
    <source>
        <strain evidence="9">DSM 4541</strain>
    </source>
</reference>
<dbReference type="NCBIfam" id="NF007979">
    <property type="entry name" value="PRK10703.1"/>
    <property type="match status" value="1"/>
</dbReference>
<dbReference type="GO" id="GO:0003700">
    <property type="term" value="F:DNA-binding transcription factor activity"/>
    <property type="evidence" value="ECO:0007669"/>
    <property type="project" value="TreeGrafter"/>
</dbReference>
<dbReference type="Gene3D" id="1.10.260.40">
    <property type="entry name" value="lambda repressor-like DNA-binding domains"/>
    <property type="match status" value="1"/>
</dbReference>
<dbReference type="InterPro" id="IPR057343">
    <property type="entry name" value="PurR_sensor_dom"/>
</dbReference>
<dbReference type="Pfam" id="PF00356">
    <property type="entry name" value="LacI"/>
    <property type="match status" value="1"/>
</dbReference>
<dbReference type="PROSITE" id="PS50932">
    <property type="entry name" value="HTH_LACI_2"/>
    <property type="match status" value="1"/>
</dbReference>
<keyword evidence="10" id="KW-1185">Reference proteome</keyword>
<feature type="binding site" evidence="7">
    <location>
        <position position="98"/>
    </location>
    <ligand>
        <name>hypoxanthine</name>
        <dbReference type="ChEBI" id="CHEBI:17368"/>
    </ligand>
</feature>
<feature type="DNA-binding region" description="H-T-H motif" evidence="7">
    <location>
        <begin position="29"/>
        <end position="48"/>
    </location>
</feature>
<evidence type="ECO:0000256" key="2">
    <source>
        <dbReference type="ARBA" id="ARBA00022491"/>
    </source>
</evidence>
<dbReference type="InterPro" id="IPR010982">
    <property type="entry name" value="Lambda_DNA-bd_dom_sf"/>
</dbReference>
<feature type="binding site" evidence="7">
    <location>
        <position position="215"/>
    </location>
    <ligand>
        <name>hypoxanthine</name>
        <dbReference type="ChEBI" id="CHEBI:17368"/>
    </ligand>
</feature>
<dbReference type="GO" id="GO:0045892">
    <property type="term" value="P:negative regulation of DNA-templated transcription"/>
    <property type="evidence" value="ECO:0007669"/>
    <property type="project" value="UniProtKB-UniRule"/>
</dbReference>
<evidence type="ECO:0000256" key="1">
    <source>
        <dbReference type="ARBA" id="ARBA00004693"/>
    </source>
</evidence>
<evidence type="ECO:0000313" key="9">
    <source>
        <dbReference type="EMBL" id="EFB73899.1"/>
    </source>
</evidence>
<dbReference type="InterPro" id="IPR023588">
    <property type="entry name" value="Tscrpt_reg_HTH_PurR"/>
</dbReference>
<evidence type="ECO:0000256" key="6">
    <source>
        <dbReference type="ARBA" id="ARBA00023163"/>
    </source>
</evidence>
<dbReference type="AlphaFoldDB" id="D1NY51"/>
<dbReference type="FunFam" id="1.10.260.40:FF:000002">
    <property type="entry name" value="HTH-type transcriptional repressor PurR"/>
    <property type="match status" value="1"/>
</dbReference>
<keyword evidence="6 7" id="KW-0804">Transcription</keyword>
<dbReference type="SMART" id="SM00354">
    <property type="entry name" value="HTH_LACI"/>
    <property type="match status" value="1"/>
</dbReference>
<evidence type="ECO:0000313" key="10">
    <source>
        <dbReference type="Proteomes" id="UP000005512"/>
    </source>
</evidence>
<feature type="DNA-binding region" evidence="7">
    <location>
        <begin position="73"/>
        <end position="81"/>
    </location>
</feature>
<evidence type="ECO:0000256" key="5">
    <source>
        <dbReference type="ARBA" id="ARBA00023125"/>
    </source>
</evidence>
<sequence>MHQYAGNYLTRILLETKSGQEFFLPMATIKDVAKRAGVSTTTVSHVINKTRFVADDTKTAVWAAIKELNYSPSAVARSLKVNHTKSIGLLATSSEAPYFAEVIESVENSCYEKGYTLILCNSHSNLGKQKAYLQMLAQKRVDGLLVMCSEYPDTLISMLEDYRNIPMVVMDWGTSRGDFTDSIIDNSFHGGYLAGRYLIDRGHRDIGVIPGSLERNTGIGRLTGFKKAMEEAKVTLRDEWIVQGDFEPESGYKAMMQILSNKHRPTAVFCGGDIMAMGAICAADEMGLRVPQDISIIGYDNVRNARYFTPALTTIHQPKERLGQMAFTMLLDRIVNKREDAQTIEVHPRLVERRSVADGPFIDYRR</sequence>
<dbReference type="FunFam" id="3.40.50.2300:FF:000045">
    <property type="entry name" value="HTH-type transcriptional repressor PurR"/>
    <property type="match status" value="1"/>
</dbReference>
<feature type="binding site" evidence="7">
    <location>
        <position position="217"/>
    </location>
    <ligand>
        <name>hypoxanthine</name>
        <dbReference type="ChEBI" id="CHEBI:17368"/>
    </ligand>
</feature>
<proteinExistence type="inferred from homology"/>
<comment type="function">
    <text evidence="7">Is the main repressor of the genes involved in the de novo synthesis of purine nucleotides, regulating purB, purC, purEK, purF, purHD, purL, purMN and guaBA expression. PurR is allosterically activated to bind its cognate DNA by binding the purine corepressors, hypoxanthine or guanine, thereby effecting transcription repression.</text>
</comment>
<dbReference type="InterPro" id="IPR028082">
    <property type="entry name" value="Peripla_BP_I"/>
</dbReference>
<dbReference type="GO" id="GO:0000976">
    <property type="term" value="F:transcription cis-regulatory region binding"/>
    <property type="evidence" value="ECO:0007669"/>
    <property type="project" value="TreeGrafter"/>
</dbReference>
<comment type="pathway">
    <text evidence="1 7">Purine metabolism; purine nucleotide biosynthesis [regulation].</text>
</comment>
<comment type="domain">
    <text evidence="7">Consists of two structural and functional domains: an N-terminal DNA-binding domain, approximately the first 60 residues, and a larger C-terminal domain, approximately 280 residues, which imparts the function of corepressor binding and oligomerization.</text>
</comment>
<organism evidence="9 10">
    <name type="scientific">Providencia rustigianii DSM 4541</name>
    <dbReference type="NCBI Taxonomy" id="500637"/>
    <lineage>
        <taxon>Bacteria</taxon>
        <taxon>Pseudomonadati</taxon>
        <taxon>Pseudomonadota</taxon>
        <taxon>Gammaproteobacteria</taxon>
        <taxon>Enterobacterales</taxon>
        <taxon>Morganellaceae</taxon>
        <taxon>Providencia</taxon>
    </lineage>
</organism>
<dbReference type="SUPFAM" id="SSF47413">
    <property type="entry name" value="lambda repressor-like DNA-binding domains"/>
    <property type="match status" value="1"/>
</dbReference>
<dbReference type="CDD" id="cd06275">
    <property type="entry name" value="PBP1_PurR"/>
    <property type="match status" value="1"/>
</dbReference>
<dbReference type="EMBL" id="ABXV02000011">
    <property type="protein sequence ID" value="EFB73899.1"/>
    <property type="molecule type" value="Genomic_DNA"/>
</dbReference>
<evidence type="ECO:0000259" key="8">
    <source>
        <dbReference type="PROSITE" id="PS50932"/>
    </source>
</evidence>
<dbReference type="PANTHER" id="PTHR30146">
    <property type="entry name" value="LACI-RELATED TRANSCRIPTIONAL REPRESSOR"/>
    <property type="match status" value="1"/>
</dbReference>
<comment type="caution">
    <text evidence="9">The sequence shown here is derived from an EMBL/GenBank/DDBJ whole genome shotgun (WGS) entry which is preliminary data.</text>
</comment>
<dbReference type="SUPFAM" id="SSF53822">
    <property type="entry name" value="Periplasmic binding protein-like I"/>
    <property type="match status" value="1"/>
</dbReference>
<dbReference type="PANTHER" id="PTHR30146:SF148">
    <property type="entry name" value="HTH-TYPE TRANSCRIPTIONAL REPRESSOR PURR-RELATED"/>
    <property type="match status" value="1"/>
</dbReference>
<dbReference type="PRINTS" id="PR00036">
    <property type="entry name" value="HTHLACI"/>
</dbReference>
<gene>
    <name evidence="7" type="primary">purR</name>
    <name evidence="9" type="ORF">PROVRUST_05173</name>
</gene>
<dbReference type="InterPro" id="IPR046335">
    <property type="entry name" value="LacI/GalR-like_sensor"/>
</dbReference>
<dbReference type="CDD" id="cd01392">
    <property type="entry name" value="HTH_LacI"/>
    <property type="match status" value="1"/>
</dbReference>
<dbReference type="Proteomes" id="UP000005512">
    <property type="component" value="Unassembled WGS sequence"/>
</dbReference>
<dbReference type="HOGENOM" id="CLU_037628_6_2_6"/>
<keyword evidence="2 7" id="KW-0678">Repressor</keyword>
<dbReference type="Gene3D" id="3.40.50.2300">
    <property type="match status" value="2"/>
</dbReference>
<keyword evidence="4 7" id="KW-0805">Transcription regulation</keyword>
<keyword evidence="3 7" id="KW-0658">Purine biosynthesis</keyword>